<accession>A0ABW5Y2S5</accession>
<dbReference type="EMBL" id="JBHUOR010000109">
    <property type="protein sequence ID" value="MFD2869284.1"/>
    <property type="molecule type" value="Genomic_DNA"/>
</dbReference>
<dbReference type="InterPro" id="IPR027417">
    <property type="entry name" value="P-loop_NTPase"/>
</dbReference>
<evidence type="ECO:0000313" key="2">
    <source>
        <dbReference type="Proteomes" id="UP001597568"/>
    </source>
</evidence>
<keyword evidence="2" id="KW-1185">Reference proteome</keyword>
<dbReference type="SUPFAM" id="SSF52540">
    <property type="entry name" value="P-loop containing nucleoside triphosphate hydrolases"/>
    <property type="match status" value="2"/>
</dbReference>
<dbReference type="Gene3D" id="3.40.50.300">
    <property type="entry name" value="P-loop containing nucleotide triphosphate hydrolases"/>
    <property type="match status" value="1"/>
</dbReference>
<dbReference type="RefSeq" id="WP_380148067.1">
    <property type="nucleotide sequence ID" value="NZ_JBHUOR010000109.1"/>
</dbReference>
<dbReference type="Proteomes" id="UP001597568">
    <property type="component" value="Unassembled WGS sequence"/>
</dbReference>
<organism evidence="1 2">
    <name type="scientific">Kurthia populi</name>
    <dbReference type="NCBI Taxonomy" id="1562132"/>
    <lineage>
        <taxon>Bacteria</taxon>
        <taxon>Bacillati</taxon>
        <taxon>Bacillota</taxon>
        <taxon>Bacilli</taxon>
        <taxon>Bacillales</taxon>
        <taxon>Caryophanaceae</taxon>
        <taxon>Kurthia</taxon>
    </lineage>
</organism>
<protein>
    <submittedName>
        <fullName evidence="1">Uncharacterized protein</fullName>
    </submittedName>
</protein>
<gene>
    <name evidence="1" type="ORF">ACFSY7_12385</name>
</gene>
<reference evidence="2" key="1">
    <citation type="journal article" date="2019" name="Int. J. Syst. Evol. Microbiol.">
        <title>The Global Catalogue of Microorganisms (GCM) 10K type strain sequencing project: providing services to taxonomists for standard genome sequencing and annotation.</title>
        <authorList>
            <consortium name="The Broad Institute Genomics Platform"/>
            <consortium name="The Broad Institute Genome Sequencing Center for Infectious Disease"/>
            <person name="Wu L."/>
            <person name="Ma J."/>
        </authorList>
    </citation>
    <scope>NUCLEOTIDE SEQUENCE [LARGE SCALE GENOMIC DNA]</scope>
    <source>
        <strain evidence="2">KCTC 33522</strain>
    </source>
</reference>
<sequence>MTAKSFVDSIVNKVFEVHQLGENKLSKKQVLQAIRLEALLYFNYIWSYSEKISEIHALLQGLHKTNKEELNSIHYNLDMLAINLSYISSKSQLYKAVENYKCLENNLRLFDLTNLKELKKETDFIDARIELYTRMFQEEQTSTVSNIKTITDIPYVELDGRKIYINDYKLPTQSLVEPIKRKCDSITVTISELKESALKMDMLLEENAPHLKQSYFKRMHNFKLLGKGNSLYETSEITIKEVCHIIGMVGTGKSTLIHVLIYTLSQKNYRVMLVSETVKDVLNNVEIFQALGINSSAINGEKKQDQRIQKTIEEQEMILKENIATHLTGNCYISQLSEGEYNSLGTYGTEPCYKLKYENKKILCPFYSICPRKQDVRNLLEASAVFTNTYSLMYNFTGIIKNRGRLLLLEYAIDYIDLVIFDEADSVQETLDKLTNESDYVEKILKENSSYILNYTTKSISTGDMDIYRDAIVQFITVLTGLSELKTLIKKKTILTQFERINEGQWFSLNILISNAPFLSPELKEMLQERSKDLLNVAEVYTGEKRRIAESYKKIFKKYNVKKEHYLAVQFLLALAITEKYLLSLQYELEEMQEDLFKDSSIINIFRKMNGELAKLLPKAPAGNRFGFLYDSEENSLQIFKQQAIGRSAMIDMPYLKIDKTGKPQGPNVLLLSGSSYSPGSNTHHIARPVNYLLDALDDVKLFISKSKIIHVATNIRVSGNLKKKEALLKLCESQKHLFLEAYQAQGRSLIIVNNYEQAYIVQKKLKELLGVKVSRLIRDADVETENTVQRSKLNSSKNLNYKILVAPATAISRGFNIVNEEGHSLFNKMFFFVRPMSKPREIGNVVSIVNGVVTERRMYQNDGQEATKMFENLVKCQKEAYITWNKILRYSYGIEHTSELEKTNIVVSRLILLMQLMGRLLRVTDVQATPPTIYLLDAAFKSKTNVQFDLLKEIETYLEEEFTYQKDGELMEKLYMPFLAGLKKGREHV</sequence>
<proteinExistence type="predicted"/>
<evidence type="ECO:0000313" key="1">
    <source>
        <dbReference type="EMBL" id="MFD2869284.1"/>
    </source>
</evidence>
<comment type="caution">
    <text evidence="1">The sequence shown here is derived from an EMBL/GenBank/DDBJ whole genome shotgun (WGS) entry which is preliminary data.</text>
</comment>
<name>A0ABW5Y2S5_9BACL</name>